<dbReference type="PROSITE" id="PS51257">
    <property type="entry name" value="PROKAR_LIPOPROTEIN"/>
    <property type="match status" value="1"/>
</dbReference>
<evidence type="ECO:0008006" key="3">
    <source>
        <dbReference type="Google" id="ProtNLM"/>
    </source>
</evidence>
<dbReference type="AlphaFoldDB" id="A0A0E9MV08"/>
<proteinExistence type="predicted"/>
<protein>
    <recommendedName>
        <fullName evidence="3">Lipoprotein</fullName>
    </recommendedName>
</protein>
<dbReference type="RefSeq" id="WP_046367264.1">
    <property type="nucleotide sequence ID" value="NZ_BBWV01000001.1"/>
</dbReference>
<dbReference type="Proteomes" id="UP000033121">
    <property type="component" value="Unassembled WGS sequence"/>
</dbReference>
<name>A0A0E9MV08_9BACT</name>
<accession>A0A0E9MV08</accession>
<gene>
    <name evidence="1" type="ORF">FPE01S_01_04060</name>
</gene>
<keyword evidence="2" id="KW-1185">Reference proteome</keyword>
<evidence type="ECO:0000313" key="1">
    <source>
        <dbReference type="EMBL" id="GAO41394.1"/>
    </source>
</evidence>
<comment type="caution">
    <text evidence="1">The sequence shown here is derived from an EMBL/GenBank/DDBJ whole genome shotgun (WGS) entry which is preliminary data.</text>
</comment>
<dbReference type="OrthoDB" id="1374421at2"/>
<organism evidence="1 2">
    <name type="scientific">Flavihumibacter petaseus NBRC 106054</name>
    <dbReference type="NCBI Taxonomy" id="1220578"/>
    <lineage>
        <taxon>Bacteria</taxon>
        <taxon>Pseudomonadati</taxon>
        <taxon>Bacteroidota</taxon>
        <taxon>Chitinophagia</taxon>
        <taxon>Chitinophagales</taxon>
        <taxon>Chitinophagaceae</taxon>
        <taxon>Flavihumibacter</taxon>
    </lineage>
</organism>
<dbReference type="EMBL" id="BBWV01000001">
    <property type="protein sequence ID" value="GAO41394.1"/>
    <property type="molecule type" value="Genomic_DNA"/>
</dbReference>
<evidence type="ECO:0000313" key="2">
    <source>
        <dbReference type="Proteomes" id="UP000033121"/>
    </source>
</evidence>
<reference evidence="1 2" key="1">
    <citation type="submission" date="2015-04" db="EMBL/GenBank/DDBJ databases">
        <title>Whole genome shotgun sequence of Flavihumibacter petaseus NBRC 106054.</title>
        <authorList>
            <person name="Miyazawa S."/>
            <person name="Hosoyama A."/>
            <person name="Hashimoto M."/>
            <person name="Noguchi M."/>
            <person name="Tsuchikane K."/>
            <person name="Ohji S."/>
            <person name="Yamazoe A."/>
            <person name="Ichikawa N."/>
            <person name="Kimura A."/>
            <person name="Fujita N."/>
        </authorList>
    </citation>
    <scope>NUCLEOTIDE SEQUENCE [LARGE SCALE GENOMIC DNA]</scope>
    <source>
        <strain evidence="1 2">NBRC 106054</strain>
    </source>
</reference>
<sequence length="140" mass="16755">MKKVITPTLPTLLVLLTGCFKTETKDPGKAFTYWYGSEPPAHIEMIRGQYFQSPHFTLEYEVFLKFRTNNKWFNGFAEYRKLEIDTVKNDWTRWTELPRWFKPDQTFLIYAKDPKNEFETSRYFFNPDSGICYIFETAGM</sequence>
<dbReference type="STRING" id="1220578.FPE01S_01_04060"/>